<proteinExistence type="predicted"/>
<dbReference type="Pfam" id="PF04149">
    <property type="entry name" value="DUF397"/>
    <property type="match status" value="1"/>
</dbReference>
<evidence type="ECO:0000259" key="1">
    <source>
        <dbReference type="Pfam" id="PF04149"/>
    </source>
</evidence>
<name>A0A4P6QB82_9ACTN</name>
<evidence type="ECO:0000313" key="3">
    <source>
        <dbReference type="Proteomes" id="UP000292235"/>
    </source>
</evidence>
<dbReference type="AlphaFoldDB" id="A0A4P6QB82"/>
<reference evidence="2 3" key="1">
    <citation type="submission" date="2019-02" db="EMBL/GenBank/DDBJ databases">
        <authorList>
            <person name="Khodamoradi S."/>
            <person name="Hahnke R.L."/>
            <person name="Kaempfer P."/>
            <person name="Schumann P."/>
            <person name="Rohde M."/>
            <person name="Steinert M."/>
            <person name="Luzhetskyy A."/>
            <person name="Wink J."/>
            <person name="Ruckert C."/>
        </authorList>
    </citation>
    <scope>NUCLEOTIDE SEQUENCE [LARGE SCALE GENOMIC DNA]</scope>
    <source>
        <strain evidence="2 3">M2</strain>
    </source>
</reference>
<dbReference type="InterPro" id="IPR007278">
    <property type="entry name" value="DUF397"/>
</dbReference>
<organism evidence="2 3">
    <name type="scientific">Streptomonospora litoralis</name>
    <dbReference type="NCBI Taxonomy" id="2498135"/>
    <lineage>
        <taxon>Bacteria</taxon>
        <taxon>Bacillati</taxon>
        <taxon>Actinomycetota</taxon>
        <taxon>Actinomycetes</taxon>
        <taxon>Streptosporangiales</taxon>
        <taxon>Nocardiopsidaceae</taxon>
        <taxon>Streptomonospora</taxon>
    </lineage>
</organism>
<sequence length="61" mass="6711">MSELAWHTSSFSAPDNANCVEVAESWDEVKVRDTQNRAAGHLVVPVSEWSAFLADVKGDHL</sequence>
<gene>
    <name evidence="2" type="ORF">EKD16_24515</name>
</gene>
<evidence type="ECO:0000313" key="2">
    <source>
        <dbReference type="EMBL" id="QBI56647.1"/>
    </source>
</evidence>
<keyword evidence="3" id="KW-1185">Reference proteome</keyword>
<feature type="domain" description="DUF397" evidence="1">
    <location>
        <begin position="4"/>
        <end position="57"/>
    </location>
</feature>
<accession>A0A4P6QB82</accession>
<dbReference type="Proteomes" id="UP000292235">
    <property type="component" value="Chromosome"/>
</dbReference>
<protein>
    <recommendedName>
        <fullName evidence="1">DUF397 domain-containing protein</fullName>
    </recommendedName>
</protein>
<dbReference type="KEGG" id="strr:EKD16_24515"/>
<dbReference type="OrthoDB" id="4570646at2"/>
<dbReference type="EMBL" id="CP036455">
    <property type="protein sequence ID" value="QBI56647.1"/>
    <property type="molecule type" value="Genomic_DNA"/>
</dbReference>
<dbReference type="RefSeq" id="WP_131101650.1">
    <property type="nucleotide sequence ID" value="NZ_CP036455.1"/>
</dbReference>